<dbReference type="PANTHER" id="PTHR11236:SF49">
    <property type="entry name" value="ANTHRANILATE SYNTHASE COMPONENT 1"/>
    <property type="match status" value="1"/>
</dbReference>
<dbReference type="CDD" id="cd01743">
    <property type="entry name" value="GATase1_Anthranilate_Synthase"/>
    <property type="match status" value="1"/>
</dbReference>
<evidence type="ECO:0000259" key="7">
    <source>
        <dbReference type="Pfam" id="PF00425"/>
    </source>
</evidence>
<dbReference type="InterPro" id="IPR005801">
    <property type="entry name" value="ADC_synthase"/>
</dbReference>
<dbReference type="InterPro" id="IPR015890">
    <property type="entry name" value="Chorismate_C"/>
</dbReference>
<dbReference type="Proteomes" id="UP000483802">
    <property type="component" value="Unassembled WGS sequence"/>
</dbReference>
<evidence type="ECO:0000256" key="2">
    <source>
        <dbReference type="ARBA" id="ARBA00022962"/>
    </source>
</evidence>
<evidence type="ECO:0000256" key="1">
    <source>
        <dbReference type="ARBA" id="ARBA00012266"/>
    </source>
</evidence>
<sequence>MCPRRAPGEADRTAAPLTARRAWSFDRGRPGRTTDRGPPHAGGKNVGEPSATTGSAPADRATTAAIERLIGPHPGPFALLWRPAAHGRHTMELLRGPVHELRELGELRGPTGHRTPAAAPVPAAAPAPAAASAPAAAPAARAVLALLPFRQIAERGFACHDGEEPVLALHAEERVRVRAPDVLAVLDTLPPGRAEAAFDLDDTAYTDVVRRVVDEEITTGAGANFVIRRTLSAQLPGAPHRTALAMFARLARQPGAYWTFVVHTGDRTFVGASPERHVSLDGGRAVMNPISGTYRHPPAGADEDGLVAFLADPKETDELSMVVDEELKMMAGVCEHGARLRGPYLKTMAHLTHTEYLLEGDSDRDPVDILRATMFAPTVTGSPLENACRVITRHEKDSRGYYSGVAALIDTDRHGRPALDSAILIRTAALDATGALTLSVGATLVRHSDPASEAAETRAKAAGLLQAAGLRLAGEQPPPHPAAPPHPAPGPGASALSAAPRVREALKRRNRPLAGFWLAERTAATGTGPPPALPLLGVDTLVVDAEDTFTGMLAVQLRALGARTTVLAHHRAATRLTRAAPDLVVLGPGPGDPRNDADPRIRTLRLVTEKLLNGPTAFVAVCLGHQILARTLGLRLRARPVPHQGLQREIDFFGRREHVGFYNSFAAYADTGRVPGPRASEVLVSRDPRTGDVHGLHGPGYTSAQFHPESVLTRNGIDLIAHLTRSALTGRPAPATHPARRSA</sequence>
<keyword evidence="9" id="KW-1185">Reference proteome</keyword>
<dbReference type="SUPFAM" id="SSF56322">
    <property type="entry name" value="ADC synthase"/>
    <property type="match status" value="1"/>
</dbReference>
<dbReference type="EMBL" id="WPNZ01000017">
    <property type="protein sequence ID" value="MVO88530.1"/>
    <property type="molecule type" value="Genomic_DNA"/>
</dbReference>
<dbReference type="AlphaFoldDB" id="A0A6L6X4I4"/>
<dbReference type="Pfam" id="PF00117">
    <property type="entry name" value="GATase"/>
    <property type="match status" value="1"/>
</dbReference>
<organism evidence="8 9">
    <name type="scientific">Streptomyces typhae</name>
    <dbReference type="NCBI Taxonomy" id="2681492"/>
    <lineage>
        <taxon>Bacteria</taxon>
        <taxon>Bacillati</taxon>
        <taxon>Actinomycetota</taxon>
        <taxon>Actinomycetes</taxon>
        <taxon>Kitasatosporales</taxon>
        <taxon>Streptomycetaceae</taxon>
        <taxon>Streptomyces</taxon>
    </lineage>
</organism>
<evidence type="ECO:0000313" key="8">
    <source>
        <dbReference type="EMBL" id="MVO88530.1"/>
    </source>
</evidence>
<comment type="catalytic activity">
    <reaction evidence="4">
        <text>chorismate + L-glutamine = anthranilate + pyruvate + L-glutamate + H(+)</text>
        <dbReference type="Rhea" id="RHEA:21732"/>
        <dbReference type="ChEBI" id="CHEBI:15361"/>
        <dbReference type="ChEBI" id="CHEBI:15378"/>
        <dbReference type="ChEBI" id="CHEBI:16567"/>
        <dbReference type="ChEBI" id="CHEBI:29748"/>
        <dbReference type="ChEBI" id="CHEBI:29985"/>
        <dbReference type="ChEBI" id="CHEBI:58359"/>
        <dbReference type="EC" id="4.1.3.27"/>
    </reaction>
</comment>
<dbReference type="EC" id="4.1.3.27" evidence="1"/>
<proteinExistence type="predicted"/>
<protein>
    <recommendedName>
        <fullName evidence="1">anthranilate synthase</fullName>
        <ecNumber evidence="1">4.1.3.27</ecNumber>
    </recommendedName>
</protein>
<accession>A0A6L6X4I4</accession>
<dbReference type="PANTHER" id="PTHR11236">
    <property type="entry name" value="AMINOBENZOATE/ANTHRANILATE SYNTHASE"/>
    <property type="match status" value="1"/>
</dbReference>
<dbReference type="Pfam" id="PF00425">
    <property type="entry name" value="Chorismate_bind"/>
    <property type="match status" value="1"/>
</dbReference>
<dbReference type="GO" id="GO:0004049">
    <property type="term" value="F:anthranilate synthase activity"/>
    <property type="evidence" value="ECO:0007669"/>
    <property type="project" value="UniProtKB-EC"/>
</dbReference>
<dbReference type="PRINTS" id="PR00097">
    <property type="entry name" value="ANTSNTHASEII"/>
</dbReference>
<feature type="compositionally biased region" description="Basic and acidic residues" evidence="5">
    <location>
        <begin position="1"/>
        <end position="12"/>
    </location>
</feature>
<dbReference type="PRINTS" id="PR00096">
    <property type="entry name" value="GATASE"/>
</dbReference>
<reference evidence="8 9" key="1">
    <citation type="submission" date="2019-11" db="EMBL/GenBank/DDBJ databases">
        <title>Streptomyces typhae sp. nov., a novel endophytic actinomycete isolated from the root of cattail pollen (Typha angustifolia L.).</title>
        <authorList>
            <person name="Peng C."/>
        </authorList>
    </citation>
    <scope>NUCLEOTIDE SEQUENCE [LARGE SCALE GENOMIC DNA]</scope>
    <source>
        <strain evidence="9">p1417</strain>
    </source>
</reference>
<dbReference type="InterPro" id="IPR006221">
    <property type="entry name" value="TrpG/PapA_dom"/>
</dbReference>
<name>A0A6L6X4I4_9ACTN</name>
<feature type="domain" description="Chorismate-utilising enzyme C-terminal" evidence="7">
    <location>
        <begin position="203"/>
        <end position="460"/>
    </location>
</feature>
<dbReference type="Gene3D" id="3.40.50.880">
    <property type="match status" value="1"/>
</dbReference>
<dbReference type="InterPro" id="IPR029062">
    <property type="entry name" value="Class_I_gatase-like"/>
</dbReference>
<feature type="compositionally biased region" description="Basic and acidic residues" evidence="5">
    <location>
        <begin position="23"/>
        <end position="38"/>
    </location>
</feature>
<evidence type="ECO:0000259" key="6">
    <source>
        <dbReference type="Pfam" id="PF00117"/>
    </source>
</evidence>
<evidence type="ECO:0000256" key="4">
    <source>
        <dbReference type="ARBA" id="ARBA00047683"/>
    </source>
</evidence>
<feature type="domain" description="Glutamine amidotransferase" evidence="6">
    <location>
        <begin position="541"/>
        <end position="721"/>
    </location>
</feature>
<dbReference type="InterPro" id="IPR017926">
    <property type="entry name" value="GATASE"/>
</dbReference>
<evidence type="ECO:0000256" key="5">
    <source>
        <dbReference type="SAM" id="MobiDB-lite"/>
    </source>
</evidence>
<dbReference type="Gene3D" id="3.60.120.10">
    <property type="entry name" value="Anthranilate synthase"/>
    <property type="match status" value="1"/>
</dbReference>
<dbReference type="SUPFAM" id="SSF52317">
    <property type="entry name" value="Class I glutamine amidotransferase-like"/>
    <property type="match status" value="1"/>
</dbReference>
<keyword evidence="3" id="KW-0456">Lyase</keyword>
<feature type="compositionally biased region" description="Pro residues" evidence="5">
    <location>
        <begin position="476"/>
        <end position="490"/>
    </location>
</feature>
<feature type="region of interest" description="Disordered" evidence="5">
    <location>
        <begin position="473"/>
        <end position="499"/>
    </location>
</feature>
<feature type="region of interest" description="Disordered" evidence="5">
    <location>
        <begin position="1"/>
        <end position="59"/>
    </location>
</feature>
<dbReference type="InterPro" id="IPR019999">
    <property type="entry name" value="Anth_synth_I-like"/>
</dbReference>
<gene>
    <name evidence="8" type="ORF">GPA10_28150</name>
</gene>
<keyword evidence="2" id="KW-0315">Glutamine amidotransferase</keyword>
<comment type="caution">
    <text evidence="8">The sequence shown here is derived from an EMBL/GenBank/DDBJ whole genome shotgun (WGS) entry which is preliminary data.</text>
</comment>
<dbReference type="PRINTS" id="PR00099">
    <property type="entry name" value="CPSGATASE"/>
</dbReference>
<dbReference type="GO" id="GO:0000162">
    <property type="term" value="P:L-tryptophan biosynthetic process"/>
    <property type="evidence" value="ECO:0007669"/>
    <property type="project" value="TreeGrafter"/>
</dbReference>
<dbReference type="PROSITE" id="PS51273">
    <property type="entry name" value="GATASE_TYPE_1"/>
    <property type="match status" value="1"/>
</dbReference>
<evidence type="ECO:0000256" key="3">
    <source>
        <dbReference type="ARBA" id="ARBA00023239"/>
    </source>
</evidence>
<evidence type="ECO:0000313" key="9">
    <source>
        <dbReference type="Proteomes" id="UP000483802"/>
    </source>
</evidence>